<dbReference type="AlphaFoldDB" id="A0A386RE37"/>
<dbReference type="Pfam" id="PF01381">
    <property type="entry name" value="HTH_3"/>
    <property type="match status" value="1"/>
</dbReference>
<dbReference type="Gene3D" id="1.10.260.40">
    <property type="entry name" value="lambda repressor-like DNA-binding domains"/>
    <property type="match status" value="1"/>
</dbReference>
<sequence>MNNKEIMSKNIKYYLELKNLTVKDFAQQLGFKYTTVLDWVNGNTYPRIDKIEKMAKYFGISKADLVEEHKDDAQDDTALTWEDLEVPMPYGGKVPEELKHTYAILAKDYFKQHPEYLNKNENNENEK</sequence>
<evidence type="ECO:0000256" key="3">
    <source>
        <dbReference type="ARBA" id="ARBA00023163"/>
    </source>
</evidence>
<dbReference type="EMBL" id="CP017982">
    <property type="protein sequence ID" value="AYE61406.1"/>
    <property type="molecule type" value="Genomic_DNA"/>
</dbReference>
<evidence type="ECO:0000313" key="6">
    <source>
        <dbReference type="Proteomes" id="UP000267794"/>
    </source>
</evidence>
<dbReference type="InterPro" id="IPR001387">
    <property type="entry name" value="Cro/C1-type_HTH"/>
</dbReference>
<dbReference type="CDD" id="cd00093">
    <property type="entry name" value="HTH_XRE"/>
    <property type="match status" value="1"/>
</dbReference>
<gene>
    <name evidence="5" type="ORF">BC335_0918</name>
</gene>
<evidence type="ECO:0000256" key="1">
    <source>
        <dbReference type="ARBA" id="ARBA00023015"/>
    </source>
</evidence>
<protein>
    <submittedName>
        <fullName evidence="5">Transcriptional regulator</fullName>
    </submittedName>
</protein>
<dbReference type="Proteomes" id="UP000267794">
    <property type="component" value="Chromosome"/>
</dbReference>
<evidence type="ECO:0000313" key="5">
    <source>
        <dbReference type="EMBL" id="AYE61406.1"/>
    </source>
</evidence>
<keyword evidence="3" id="KW-0804">Transcription</keyword>
<dbReference type="PANTHER" id="PTHR40661">
    <property type="match status" value="1"/>
</dbReference>
<feature type="domain" description="HTH cro/C1-type" evidence="4">
    <location>
        <begin position="11"/>
        <end position="65"/>
    </location>
</feature>
<reference evidence="5 6" key="1">
    <citation type="submission" date="2016-10" db="EMBL/GenBank/DDBJ databases">
        <title>Complete genomic sequencing of Lactobacillus helveticus LH99 and comparative genome analysis.</title>
        <authorList>
            <person name="Li N."/>
            <person name="You C."/>
            <person name="Liu Z."/>
        </authorList>
    </citation>
    <scope>NUCLEOTIDE SEQUENCE [LARGE SCALE GENOMIC DNA]</scope>
    <source>
        <strain evidence="5 6">LH99</strain>
    </source>
</reference>
<proteinExistence type="predicted"/>
<dbReference type="RefSeq" id="WP_240409628.1">
    <property type="nucleotide sequence ID" value="NZ_CP017982.1"/>
</dbReference>
<evidence type="ECO:0000256" key="2">
    <source>
        <dbReference type="ARBA" id="ARBA00023125"/>
    </source>
</evidence>
<dbReference type="SMART" id="SM00530">
    <property type="entry name" value="HTH_XRE"/>
    <property type="match status" value="1"/>
</dbReference>
<keyword evidence="2" id="KW-0238">DNA-binding</keyword>
<organism evidence="5 6">
    <name type="scientific">Lactobacillus helveticus</name>
    <name type="common">Lactobacillus suntoryeus</name>
    <dbReference type="NCBI Taxonomy" id="1587"/>
    <lineage>
        <taxon>Bacteria</taxon>
        <taxon>Bacillati</taxon>
        <taxon>Bacillota</taxon>
        <taxon>Bacilli</taxon>
        <taxon>Lactobacillales</taxon>
        <taxon>Lactobacillaceae</taxon>
        <taxon>Lactobacillus</taxon>
    </lineage>
</organism>
<evidence type="ECO:0000259" key="4">
    <source>
        <dbReference type="PROSITE" id="PS50943"/>
    </source>
</evidence>
<dbReference type="PANTHER" id="PTHR40661:SF1">
    <property type="entry name" value="HTH CRO_C1-TYPE DOMAIN-CONTAINING PROTEIN"/>
    <property type="match status" value="1"/>
</dbReference>
<name>A0A386RE37_LACHE</name>
<keyword evidence="1" id="KW-0805">Transcription regulation</keyword>
<dbReference type="InterPro" id="IPR010982">
    <property type="entry name" value="Lambda_DNA-bd_dom_sf"/>
</dbReference>
<dbReference type="PROSITE" id="PS50943">
    <property type="entry name" value="HTH_CROC1"/>
    <property type="match status" value="1"/>
</dbReference>
<dbReference type="SUPFAM" id="SSF47413">
    <property type="entry name" value="lambda repressor-like DNA-binding domains"/>
    <property type="match status" value="1"/>
</dbReference>
<accession>A0A386RE37</accession>
<dbReference type="GO" id="GO:0003677">
    <property type="term" value="F:DNA binding"/>
    <property type="evidence" value="ECO:0007669"/>
    <property type="project" value="UniProtKB-KW"/>
</dbReference>